<keyword evidence="1" id="KW-0175">Coiled coil</keyword>
<feature type="coiled-coil region" evidence="1">
    <location>
        <begin position="27"/>
        <end position="54"/>
    </location>
</feature>
<reference evidence="2 3" key="1">
    <citation type="submission" date="2014-06" db="EMBL/GenBank/DDBJ databases">
        <title>Evolutionary Origins and Diversification of the Mycorrhizal Mutualists.</title>
        <authorList>
            <consortium name="DOE Joint Genome Institute"/>
            <consortium name="Mycorrhizal Genomics Consortium"/>
            <person name="Kohler A."/>
            <person name="Kuo A."/>
            <person name="Nagy L.G."/>
            <person name="Floudas D."/>
            <person name="Copeland A."/>
            <person name="Barry K.W."/>
            <person name="Cichocki N."/>
            <person name="Veneault-Fourrey C."/>
            <person name="LaButti K."/>
            <person name="Lindquist E.A."/>
            <person name="Lipzen A."/>
            <person name="Lundell T."/>
            <person name="Morin E."/>
            <person name="Murat C."/>
            <person name="Riley R."/>
            <person name="Ohm R."/>
            <person name="Sun H."/>
            <person name="Tunlid A."/>
            <person name="Henrissat B."/>
            <person name="Grigoriev I.V."/>
            <person name="Hibbett D.S."/>
            <person name="Martin F."/>
        </authorList>
    </citation>
    <scope>NUCLEOTIDE SEQUENCE [LARGE SCALE GENOMIC DNA]</scope>
    <source>
        <strain evidence="2 3">SS14</strain>
    </source>
</reference>
<dbReference type="AlphaFoldDB" id="A0A0C9UI88"/>
<name>A0A0C9UI88_SPHS4</name>
<sequence length="145" mass="16646">MLVDTSPETGDEHDTLEKELFQERANNCQLRDDLDDLKERIQELEAQLLSLQASNTVSECSMTLTSPTDYNSVQPDHWSLHMWQALLGWHKNPMSVPNAIRDDPDGYFLEEDVDVAAWLNKIIAEFSLAGFHALNESRLWQPSQF</sequence>
<evidence type="ECO:0000313" key="3">
    <source>
        <dbReference type="Proteomes" id="UP000054279"/>
    </source>
</evidence>
<evidence type="ECO:0000256" key="1">
    <source>
        <dbReference type="SAM" id="Coils"/>
    </source>
</evidence>
<gene>
    <name evidence="2" type="ORF">M422DRAFT_253865</name>
</gene>
<dbReference type="HOGENOM" id="CLU_1788043_0_0_1"/>
<keyword evidence="3" id="KW-1185">Reference proteome</keyword>
<accession>A0A0C9UI88</accession>
<proteinExistence type="predicted"/>
<evidence type="ECO:0000313" key="2">
    <source>
        <dbReference type="EMBL" id="KIJ42778.1"/>
    </source>
</evidence>
<protein>
    <submittedName>
        <fullName evidence="2">Uncharacterized protein</fullName>
    </submittedName>
</protein>
<organism evidence="2 3">
    <name type="scientific">Sphaerobolus stellatus (strain SS14)</name>
    <dbReference type="NCBI Taxonomy" id="990650"/>
    <lineage>
        <taxon>Eukaryota</taxon>
        <taxon>Fungi</taxon>
        <taxon>Dikarya</taxon>
        <taxon>Basidiomycota</taxon>
        <taxon>Agaricomycotina</taxon>
        <taxon>Agaricomycetes</taxon>
        <taxon>Phallomycetidae</taxon>
        <taxon>Geastrales</taxon>
        <taxon>Sphaerobolaceae</taxon>
        <taxon>Sphaerobolus</taxon>
    </lineage>
</organism>
<dbReference type="Proteomes" id="UP000054279">
    <property type="component" value="Unassembled WGS sequence"/>
</dbReference>
<dbReference type="EMBL" id="KN837127">
    <property type="protein sequence ID" value="KIJ42778.1"/>
    <property type="molecule type" value="Genomic_DNA"/>
</dbReference>